<dbReference type="PROSITE" id="PS01124">
    <property type="entry name" value="HTH_ARAC_FAMILY_2"/>
    <property type="match status" value="1"/>
</dbReference>
<protein>
    <submittedName>
        <fullName evidence="6">AraC family transcriptional regulator</fullName>
    </submittedName>
</protein>
<dbReference type="PANTHER" id="PTHR46796:SF2">
    <property type="entry name" value="TRANSCRIPTIONAL REGULATORY PROTEIN"/>
    <property type="match status" value="1"/>
</dbReference>
<organism evidence="6 7">
    <name type="scientific">Amycolatopsis balhimycina DSM 5908</name>
    <dbReference type="NCBI Taxonomy" id="1081091"/>
    <lineage>
        <taxon>Bacteria</taxon>
        <taxon>Bacillati</taxon>
        <taxon>Actinomycetota</taxon>
        <taxon>Actinomycetes</taxon>
        <taxon>Pseudonocardiales</taxon>
        <taxon>Pseudonocardiaceae</taxon>
        <taxon>Amycolatopsis</taxon>
    </lineage>
</organism>
<evidence type="ECO:0000256" key="1">
    <source>
        <dbReference type="ARBA" id="ARBA00023015"/>
    </source>
</evidence>
<evidence type="ECO:0000256" key="3">
    <source>
        <dbReference type="ARBA" id="ARBA00023163"/>
    </source>
</evidence>
<reference evidence="6 7" key="1">
    <citation type="submission" date="2018-05" db="EMBL/GenBank/DDBJ databases">
        <title>Evolution of GPA BGCs.</title>
        <authorList>
            <person name="Waglechner N."/>
            <person name="Wright G.D."/>
        </authorList>
    </citation>
    <scope>NUCLEOTIDE SEQUENCE [LARGE SCALE GENOMIC DNA]</scope>
    <source>
        <strain evidence="6 7">DSM 5908</strain>
    </source>
</reference>
<dbReference type="AlphaFoldDB" id="A0A428W6U5"/>
<feature type="region of interest" description="Disordered" evidence="4">
    <location>
        <begin position="101"/>
        <end position="129"/>
    </location>
</feature>
<dbReference type="Pfam" id="PF12833">
    <property type="entry name" value="HTH_18"/>
    <property type="match status" value="1"/>
</dbReference>
<dbReference type="InterPro" id="IPR018060">
    <property type="entry name" value="HTH_AraC"/>
</dbReference>
<evidence type="ECO:0000313" key="7">
    <source>
        <dbReference type="Proteomes" id="UP000286716"/>
    </source>
</evidence>
<dbReference type="GO" id="GO:0003700">
    <property type="term" value="F:DNA-binding transcription factor activity"/>
    <property type="evidence" value="ECO:0007669"/>
    <property type="project" value="InterPro"/>
</dbReference>
<feature type="domain" description="HTH araC/xylS-type" evidence="5">
    <location>
        <begin position="10"/>
        <end position="108"/>
    </location>
</feature>
<dbReference type="Proteomes" id="UP000286716">
    <property type="component" value="Unassembled WGS sequence"/>
</dbReference>
<dbReference type="RefSeq" id="WP_020645490.1">
    <property type="nucleotide sequence ID" value="NZ_QHHU01000054.1"/>
</dbReference>
<accession>A0A428W6U5</accession>
<dbReference type="Gene3D" id="1.10.10.60">
    <property type="entry name" value="Homeodomain-like"/>
    <property type="match status" value="2"/>
</dbReference>
<dbReference type="OrthoDB" id="9816011at2"/>
<name>A0A428W6U5_AMYBA</name>
<evidence type="ECO:0000256" key="2">
    <source>
        <dbReference type="ARBA" id="ARBA00023125"/>
    </source>
</evidence>
<dbReference type="PANTHER" id="PTHR46796">
    <property type="entry name" value="HTH-TYPE TRANSCRIPTIONAL ACTIVATOR RHAS-RELATED"/>
    <property type="match status" value="1"/>
</dbReference>
<keyword evidence="2" id="KW-0238">DNA-binding</keyword>
<dbReference type="GO" id="GO:0043565">
    <property type="term" value="F:sequence-specific DNA binding"/>
    <property type="evidence" value="ECO:0007669"/>
    <property type="project" value="InterPro"/>
</dbReference>
<evidence type="ECO:0000256" key="4">
    <source>
        <dbReference type="SAM" id="MobiDB-lite"/>
    </source>
</evidence>
<sequence length="249" mass="26764">MDEVVRQAMARAITTMRDHLGDRLTVDDLARAAMFSKFHFTRVFLRATGLSPGRFLSALRLAEAKRLLATTTISVADISHQVGYNSVGTFSARFSGSVGVSPSGYRQSRGLPPRLPEHADQAPSGSTVRGHVHCPHGTSAGTVFVGLFPAKITEGRPVRYAILAGPGPYRLADVPPGSWYVIAHTFGTGHDDERGPRPYTGLAGPVPVHRGVTAVLTDVRVRPRHSFDPPVLLALPDLRPAAVRRPVAV</sequence>
<dbReference type="PRINTS" id="PR00032">
    <property type="entry name" value="HTHARAC"/>
</dbReference>
<comment type="caution">
    <text evidence="6">The sequence shown here is derived from an EMBL/GenBank/DDBJ whole genome shotgun (WGS) entry which is preliminary data.</text>
</comment>
<dbReference type="EMBL" id="QHHU01000054">
    <property type="protein sequence ID" value="RSM38810.1"/>
    <property type="molecule type" value="Genomic_DNA"/>
</dbReference>
<dbReference type="InterPro" id="IPR020449">
    <property type="entry name" value="Tscrpt_reg_AraC-type_HTH"/>
</dbReference>
<dbReference type="InterPro" id="IPR050204">
    <property type="entry name" value="AraC_XylS_family_regulators"/>
</dbReference>
<evidence type="ECO:0000313" key="6">
    <source>
        <dbReference type="EMBL" id="RSM38810.1"/>
    </source>
</evidence>
<dbReference type="SMART" id="SM00342">
    <property type="entry name" value="HTH_ARAC"/>
    <property type="match status" value="1"/>
</dbReference>
<dbReference type="InterPro" id="IPR009057">
    <property type="entry name" value="Homeodomain-like_sf"/>
</dbReference>
<gene>
    <name evidence="6" type="ORF">DMA12_31535</name>
</gene>
<keyword evidence="1" id="KW-0805">Transcription regulation</keyword>
<keyword evidence="7" id="KW-1185">Reference proteome</keyword>
<proteinExistence type="predicted"/>
<evidence type="ECO:0000259" key="5">
    <source>
        <dbReference type="PROSITE" id="PS01124"/>
    </source>
</evidence>
<dbReference type="SUPFAM" id="SSF46689">
    <property type="entry name" value="Homeodomain-like"/>
    <property type="match status" value="2"/>
</dbReference>
<keyword evidence="3" id="KW-0804">Transcription</keyword>